<evidence type="ECO:0000313" key="2">
    <source>
        <dbReference type="Proteomes" id="UP001596528"/>
    </source>
</evidence>
<dbReference type="Gene3D" id="3.40.50.2000">
    <property type="entry name" value="Glycogen Phosphorylase B"/>
    <property type="match status" value="2"/>
</dbReference>
<dbReference type="Proteomes" id="UP001596528">
    <property type="component" value="Unassembled WGS sequence"/>
</dbReference>
<dbReference type="RefSeq" id="WP_138789243.1">
    <property type="nucleotide sequence ID" value="NZ_JBHTGQ010000031.1"/>
</dbReference>
<dbReference type="EMBL" id="JBHTGQ010000031">
    <property type="protein sequence ID" value="MFC7750950.1"/>
    <property type="molecule type" value="Genomic_DNA"/>
</dbReference>
<organism evidence="1 2">
    <name type="scientific">Paenibacillus thermoaerophilus</name>
    <dbReference type="NCBI Taxonomy" id="1215385"/>
    <lineage>
        <taxon>Bacteria</taxon>
        <taxon>Bacillati</taxon>
        <taxon>Bacillota</taxon>
        <taxon>Bacilli</taxon>
        <taxon>Bacillales</taxon>
        <taxon>Paenibacillaceae</taxon>
        <taxon>Paenibacillus</taxon>
    </lineage>
</organism>
<dbReference type="Pfam" id="PF13692">
    <property type="entry name" value="Glyco_trans_1_4"/>
    <property type="match status" value="1"/>
</dbReference>
<name>A0ABW2V823_9BACL</name>
<keyword evidence="1" id="KW-0808">Transferase</keyword>
<dbReference type="EC" id="2.4.-.-" evidence="1"/>
<dbReference type="PANTHER" id="PTHR12526">
    <property type="entry name" value="GLYCOSYLTRANSFERASE"/>
    <property type="match status" value="1"/>
</dbReference>
<proteinExistence type="predicted"/>
<keyword evidence="1" id="KW-0328">Glycosyltransferase</keyword>
<protein>
    <submittedName>
        <fullName evidence="1">Glycosyltransferase</fullName>
        <ecNumber evidence="1">2.4.-.-</ecNumber>
    </submittedName>
</protein>
<keyword evidence="2" id="KW-1185">Reference proteome</keyword>
<comment type="caution">
    <text evidence="1">The sequence shown here is derived from an EMBL/GenBank/DDBJ whole genome shotgun (WGS) entry which is preliminary data.</text>
</comment>
<dbReference type="PANTHER" id="PTHR12526:SF630">
    <property type="entry name" value="GLYCOSYLTRANSFERASE"/>
    <property type="match status" value="1"/>
</dbReference>
<dbReference type="GO" id="GO:0016757">
    <property type="term" value="F:glycosyltransferase activity"/>
    <property type="evidence" value="ECO:0007669"/>
    <property type="project" value="UniProtKB-KW"/>
</dbReference>
<gene>
    <name evidence="1" type="ORF">ACFQWB_13565</name>
</gene>
<evidence type="ECO:0000313" key="1">
    <source>
        <dbReference type="EMBL" id="MFC7750950.1"/>
    </source>
</evidence>
<dbReference type="SUPFAM" id="SSF53756">
    <property type="entry name" value="UDP-Glycosyltransferase/glycogen phosphorylase"/>
    <property type="match status" value="1"/>
</dbReference>
<sequence>MKKKIALIVRTVPRYRRRFYELLQAAMADKGMELVLIYSRPDDRDRRRHDYAELSWARLVEHRVYRLFGTEWYWQSLGETLKDAELIVVQNDYRLLANYLLLLQQKWGGRKVAYWEPCGAAKSDLGLERCASYLTGGVHPAGWIVGNPDRAQSLCRLGYPAERIAVVPEAIDIAGLSETRSRLDDRLLSRLRYEMGLTEEDAVCAFIGHMDAEKRIPFLLEACRLIRRAVPRFHMVFIGAGEEDVRIKRAAEQHDWIHYAGPRFESDKVPYLAVSKLLLLPGAVGLTVYDGILFRLPVVTTALTGNEPHIRSETRSCVVEGGEDVDGYAGTVIRLLQDTQAYKLAVNRICGIGPKDTVESMVESFLEGIAKAIG</sequence>
<accession>A0ABW2V823</accession>
<reference evidence="2" key="1">
    <citation type="journal article" date="2019" name="Int. J. Syst. Evol. Microbiol.">
        <title>The Global Catalogue of Microorganisms (GCM) 10K type strain sequencing project: providing services to taxonomists for standard genome sequencing and annotation.</title>
        <authorList>
            <consortium name="The Broad Institute Genomics Platform"/>
            <consortium name="The Broad Institute Genome Sequencing Center for Infectious Disease"/>
            <person name="Wu L."/>
            <person name="Ma J."/>
        </authorList>
    </citation>
    <scope>NUCLEOTIDE SEQUENCE [LARGE SCALE GENOMIC DNA]</scope>
    <source>
        <strain evidence="2">JCM 18657</strain>
    </source>
</reference>